<dbReference type="EMBL" id="JABSNM010000006">
    <property type="protein sequence ID" value="NRT56021.1"/>
    <property type="molecule type" value="Genomic_DNA"/>
</dbReference>
<dbReference type="RefSeq" id="WP_173804994.1">
    <property type="nucleotide sequence ID" value="NZ_JABSNM010000006.1"/>
</dbReference>
<dbReference type="NCBIfam" id="NF006743">
    <property type="entry name" value="PRK09270.1-2"/>
    <property type="match status" value="1"/>
</dbReference>
<keyword evidence="2" id="KW-1185">Reference proteome</keyword>
<dbReference type="Proteomes" id="UP001516061">
    <property type="component" value="Unassembled WGS sequence"/>
</dbReference>
<name>A0ABX2G145_9BURK</name>
<sequence length="233" mass="25107">MLPTPSVPDAAAPALPAGALERLEALLAGLADDTPAAEGRARRRLLGLVGPPGAGKSTLAEALLRHCERHHPGLACLVPMDGFHLAQAELERLGRAGRKGAPDTFDSAGFVALLRRLRAPVAGETVYAPVFRREIEEPVAGAIGVPDSVRLVIAEGNYLLMDEDGWAPVRALLDEAWYVGVDDALRRRRLVERHVRFGRTPAEAEAWAESTDEPNARRIAATRDRADWIVTIG</sequence>
<gene>
    <name evidence="1" type="ORF">HNQ01_001756</name>
</gene>
<dbReference type="Gene3D" id="3.40.50.300">
    <property type="entry name" value="P-loop containing nucleotide triphosphate hydrolases"/>
    <property type="match status" value="2"/>
</dbReference>
<comment type="caution">
    <text evidence="1">The sequence shown here is derived from an EMBL/GenBank/DDBJ whole genome shotgun (WGS) entry which is preliminary data.</text>
</comment>
<proteinExistence type="predicted"/>
<protein>
    <submittedName>
        <fullName evidence="1">Pantothenate kinase</fullName>
    </submittedName>
</protein>
<dbReference type="SUPFAM" id="SSF52540">
    <property type="entry name" value="P-loop containing nucleoside triphosphate hydrolases"/>
    <property type="match status" value="1"/>
</dbReference>
<dbReference type="PANTHER" id="PTHR10285">
    <property type="entry name" value="URIDINE KINASE"/>
    <property type="match status" value="1"/>
</dbReference>
<dbReference type="GO" id="GO:0016301">
    <property type="term" value="F:kinase activity"/>
    <property type="evidence" value="ECO:0007669"/>
    <property type="project" value="UniProtKB-KW"/>
</dbReference>
<keyword evidence="1" id="KW-0808">Transferase</keyword>
<dbReference type="InterPro" id="IPR027417">
    <property type="entry name" value="P-loop_NTPase"/>
</dbReference>
<evidence type="ECO:0000313" key="2">
    <source>
        <dbReference type="Proteomes" id="UP001516061"/>
    </source>
</evidence>
<organism evidence="1 2">
    <name type="scientific">Sphaerotilus uruguayifluvii</name>
    <dbReference type="NCBI Taxonomy" id="2735897"/>
    <lineage>
        <taxon>Bacteria</taxon>
        <taxon>Pseudomonadati</taxon>
        <taxon>Pseudomonadota</taxon>
        <taxon>Betaproteobacteria</taxon>
        <taxon>Burkholderiales</taxon>
        <taxon>Sphaerotilaceae</taxon>
        <taxon>Sphaerotilus</taxon>
    </lineage>
</organism>
<evidence type="ECO:0000313" key="1">
    <source>
        <dbReference type="EMBL" id="NRT56021.1"/>
    </source>
</evidence>
<reference evidence="1 2" key="1">
    <citation type="submission" date="2020-05" db="EMBL/GenBank/DDBJ databases">
        <title>Genomic Encyclopedia of Type Strains, Phase IV (KMG-V): Genome sequencing to study the core and pangenomes of soil and plant-associated prokaryotes.</title>
        <authorList>
            <person name="Whitman W."/>
        </authorList>
    </citation>
    <scope>NUCLEOTIDE SEQUENCE [LARGE SCALE GENOMIC DNA]</scope>
    <source>
        <strain evidence="1 2">C29</strain>
    </source>
</reference>
<accession>A0ABX2G145</accession>
<keyword evidence="1" id="KW-0418">Kinase</keyword>